<comment type="cofactor">
    <cofactor evidence="5">
        <name>[2Fe-2S] cluster</name>
        <dbReference type="ChEBI" id="CHEBI:190135"/>
    </cofactor>
</comment>
<dbReference type="Gene3D" id="2.102.10.10">
    <property type="entry name" value="Rieske [2Fe-2S] iron-sulphur domain"/>
    <property type="match status" value="1"/>
</dbReference>
<dbReference type="PANTHER" id="PTHR21496">
    <property type="entry name" value="FERREDOXIN-RELATED"/>
    <property type="match status" value="1"/>
</dbReference>
<evidence type="ECO:0000256" key="1">
    <source>
        <dbReference type="ARBA" id="ARBA00022714"/>
    </source>
</evidence>
<dbReference type="RefSeq" id="WP_310927993.1">
    <property type="nucleotide sequence ID" value="NZ_JAMQOQ010000002.1"/>
</dbReference>
<evidence type="ECO:0000256" key="5">
    <source>
        <dbReference type="ARBA" id="ARBA00034078"/>
    </source>
</evidence>
<dbReference type="PROSITE" id="PS51296">
    <property type="entry name" value="RIESKE"/>
    <property type="match status" value="1"/>
</dbReference>
<protein>
    <submittedName>
        <fullName evidence="7">Rieske (2Fe-2S) protein</fullName>
    </submittedName>
</protein>
<evidence type="ECO:0000313" key="8">
    <source>
        <dbReference type="Proteomes" id="UP001254813"/>
    </source>
</evidence>
<dbReference type="CDD" id="cd03467">
    <property type="entry name" value="Rieske"/>
    <property type="match status" value="1"/>
</dbReference>
<evidence type="ECO:0000256" key="2">
    <source>
        <dbReference type="ARBA" id="ARBA00022723"/>
    </source>
</evidence>
<dbReference type="SUPFAM" id="SSF50022">
    <property type="entry name" value="ISP domain"/>
    <property type="match status" value="1"/>
</dbReference>
<organism evidence="7 8">
    <name type="scientific">Halogeometricum luteum</name>
    <dbReference type="NCBI Taxonomy" id="2950537"/>
    <lineage>
        <taxon>Archaea</taxon>
        <taxon>Methanobacteriati</taxon>
        <taxon>Methanobacteriota</taxon>
        <taxon>Stenosarchaea group</taxon>
        <taxon>Halobacteria</taxon>
        <taxon>Halobacteriales</taxon>
        <taxon>Haloferacaceae</taxon>
        <taxon>Halogeometricum</taxon>
    </lineage>
</organism>
<evidence type="ECO:0000313" key="7">
    <source>
        <dbReference type="EMBL" id="MDS0294148.1"/>
    </source>
</evidence>
<proteinExistence type="predicted"/>
<accession>A0ABU2G1H7</accession>
<name>A0ABU2G1H7_9EURY</name>
<evidence type="ECO:0000256" key="4">
    <source>
        <dbReference type="ARBA" id="ARBA00023014"/>
    </source>
</evidence>
<evidence type="ECO:0000256" key="3">
    <source>
        <dbReference type="ARBA" id="ARBA00023004"/>
    </source>
</evidence>
<keyword evidence="4" id="KW-0411">Iron-sulfur</keyword>
<dbReference type="InterPro" id="IPR036922">
    <property type="entry name" value="Rieske_2Fe-2S_sf"/>
</dbReference>
<keyword evidence="8" id="KW-1185">Reference proteome</keyword>
<reference evidence="7 8" key="1">
    <citation type="submission" date="2022-06" db="EMBL/GenBank/DDBJ databases">
        <title>Halogeometricum sp. a new haloarchaeum isolate from saline soil.</title>
        <authorList>
            <person name="Strakova D."/>
            <person name="Galisteo C."/>
            <person name="Sanchez-Porro C."/>
            <person name="Ventosa A."/>
        </authorList>
    </citation>
    <scope>NUCLEOTIDE SEQUENCE [LARGE SCALE GENOMIC DNA]</scope>
    <source>
        <strain evidence="8">S3BR25-2</strain>
    </source>
</reference>
<evidence type="ECO:0000259" key="6">
    <source>
        <dbReference type="PROSITE" id="PS51296"/>
    </source>
</evidence>
<keyword evidence="2" id="KW-0479">Metal-binding</keyword>
<keyword evidence="1" id="KW-0001">2Fe-2S</keyword>
<dbReference type="InterPro" id="IPR017941">
    <property type="entry name" value="Rieske_2Fe-2S"/>
</dbReference>
<dbReference type="Proteomes" id="UP001254813">
    <property type="component" value="Unassembled WGS sequence"/>
</dbReference>
<dbReference type="PANTHER" id="PTHR21496:SF0">
    <property type="entry name" value="RIESKE DOMAIN-CONTAINING PROTEIN"/>
    <property type="match status" value="1"/>
</dbReference>
<dbReference type="Pfam" id="PF00355">
    <property type="entry name" value="Rieske"/>
    <property type="match status" value="1"/>
</dbReference>
<dbReference type="EMBL" id="JAMQOQ010000002">
    <property type="protein sequence ID" value="MDS0294148.1"/>
    <property type="molecule type" value="Genomic_DNA"/>
</dbReference>
<sequence length="591" mass="65056">MSSTDRFREVVPVDELEREGRVQTTVDGRSLALFHHEGEVRVVDNRCPHMGFPLSEGSVEDGVLTCHWHHARFELSCGDTFDPWADDVRTFPVEVREGSVYVDPHPEPDEPPAEHWAARLEDGMEQNLRLVVAKSAIGLVDAGVSADEITERGVRFGARYRESGWGSGLTILAAMRNVLPDLRDEDRKRALYQGLVHVGDDCAGEPPRFDQEPFDTDDVSFARLKEWFRENVEVRDSDGAERVLRTAIANGADDARLAEMLAAAATDHRYLDTGHTLDFVNKACEALDRIGWEHADDVLPSLVDGLATAARAEETSSWRQPVDLAATLEETFADLDSLVAEGSESHWSVPDDFTETLLSDDPETVVSALEDAIRAGASVDELAGEVAFAAATRVARFATVNEFSDWNTVHHTFTYANAVHQLARRTESSDLYRGVFDAAVNVYLDRFLNTPPAPLPDPASDSDADPEAHLDALLGTFDAEGEVNEAGARAAHFLDCGGEMSVLRERLGEALLREDAGFHTYQALEAGFAQADLREDPEEVRTLLVAVARYLGAHFPTRREREQTFTIAARLQRGEKLHVDGGNRDGTEGGA</sequence>
<feature type="domain" description="Rieske" evidence="6">
    <location>
        <begin position="8"/>
        <end position="102"/>
    </location>
</feature>
<comment type="caution">
    <text evidence="7">The sequence shown here is derived from an EMBL/GenBank/DDBJ whole genome shotgun (WGS) entry which is preliminary data.</text>
</comment>
<keyword evidence="3" id="KW-0408">Iron</keyword>
<gene>
    <name evidence="7" type="ORF">NDI79_08190</name>
</gene>